<dbReference type="GO" id="GO:0016787">
    <property type="term" value="F:hydrolase activity"/>
    <property type="evidence" value="ECO:0007669"/>
    <property type="project" value="UniProtKB-KW"/>
</dbReference>
<dbReference type="Gene3D" id="1.50.10.10">
    <property type="match status" value="1"/>
</dbReference>
<evidence type="ECO:0000259" key="2">
    <source>
        <dbReference type="Pfam" id="PF17390"/>
    </source>
</evidence>
<reference evidence="3 4" key="1">
    <citation type="submission" date="2018-10" db="EMBL/GenBank/DDBJ databases">
        <title>Fifty Aureobasidium pullulans genomes reveal a recombining polyextremotolerant generalist.</title>
        <authorList>
            <person name="Gostincar C."/>
            <person name="Turk M."/>
            <person name="Zajc J."/>
            <person name="Gunde-Cimerman N."/>
        </authorList>
    </citation>
    <scope>NUCLEOTIDE SEQUENCE [LARGE SCALE GENOMIC DNA]</scope>
    <source>
        <strain evidence="3 4">EXF-10507</strain>
    </source>
</reference>
<dbReference type="InterPro" id="IPR035396">
    <property type="entry name" value="Bac_rhamnosid6H"/>
</dbReference>
<dbReference type="Pfam" id="PF17389">
    <property type="entry name" value="Bac_rhamnosid6H"/>
    <property type="match status" value="1"/>
</dbReference>
<evidence type="ECO:0000259" key="1">
    <source>
        <dbReference type="Pfam" id="PF17389"/>
    </source>
</evidence>
<dbReference type="InterPro" id="IPR035398">
    <property type="entry name" value="Bac_rhamnosid_C"/>
</dbReference>
<dbReference type="PANTHER" id="PTHR34987:SF4">
    <property type="entry name" value="ALPHA-L-RHAMNOSIDASE C-TERMINAL DOMAIN-CONTAINING PROTEIN"/>
    <property type="match status" value="1"/>
</dbReference>
<proteinExistence type="predicted"/>
<evidence type="ECO:0000313" key="3">
    <source>
        <dbReference type="EMBL" id="THW83483.1"/>
    </source>
</evidence>
<feature type="domain" description="Alpha-L-rhamnosidase six-hairpin glycosidase" evidence="1">
    <location>
        <begin position="695"/>
        <end position="1021"/>
    </location>
</feature>
<sequence>MFCLQDQFYDDQPIELLPRAQELCLIHFYTIHTAPTICRGHDLRTWQVIFPEQAFACDFLLHGLMALTCLHQAALEAKSSGYSPWQWQKYALGYQTRALETFRPALTKITSDNCHAAFGFSVLTKLTALSLLGNTLRDPCESILEMREYVQGIGLIYRQAEEELKSGPFGEIFADLLGEDLSVFWTTSSPRDHDGEQDTDAISLSIRALYEVLDPEDVLLSEAYKDATHKLMLAWRRYQRSNTPDGITSWPAFVNNDYIKAFQAKKPIALLICAYYGVLLHQLRSKWWLRDGGTCLVNSLVAGISQTSSALSVQIDAVKLLLVCLVIEEQTSLTLPDTASMMILLPLLLAVSTLVRADNAVFARERNGMIHLRTDGSYPARVIIDHGQDITGFPTLNVVHAIGNTSLFSVAHSESRALLNQIQSDGPIAMSAAQNTYRVQHYNISASNSTHTSRLLQGGVRWQILTLSSPGELILSEVGIIPSYYTPRPRASFDCSNRNWTNIWRAGAQTVALSMIAAQSIPDFWQISSEGAFIESAAPQPYAGLQAQALTSYRMNFMVKPITGGFSFKVLSDTLGDGIYVWINLSNSTISAYSGSTEVDTLLQTARLNVTSSLLSQWHNVSASVNTSNITVLINNMPVLSFSQNVKFYGSFGIGAANGQSALFTNLTVTSEDDQIYSSDLKSESALEDFLVGKNSLNVIVDGARRDRIAYAGDLDIAARTIATSNYQFDYINDTLRLLTSNQMTAGYFVPTVKIQQHPRESLINVNMTGLIGYSFNLLCAMGEYYMVSADVAAAKAYAPAATRMLDWASSQTLENGLFNLSDPTFGGDWNYYDPTQSGIVTKFNVVYALALQEVIPMLAAADQDTTEYEKTLGVLRTSIDKQLYSDFTGAYFVSEAQTQGVAQDANAMAILANVPQGNHTALGISQAMSRLLFVDHGALPFSNTTTGFSKLISPYASSYHLRAAFAAHDAQAASHLLNNLWLPMILKTNANYTGCFWETLDLDGRPGLDDGTSLCHAWSSGPTAELSRNVLGIQPVAPGFREWRVAPQSLGLTWAKGSQPTPFGDIAVDWRIDEAGLVTITVESPVGTHGTVSMPESIAATNGSRAVVTIVNGRLIKGPTFAVQGGEPFELSQYLR</sequence>
<dbReference type="AlphaFoldDB" id="A0A4S9AVF3"/>
<accession>A0A4S9AVF3</accession>
<dbReference type="InterPro" id="IPR021858">
    <property type="entry name" value="Fun_TF"/>
</dbReference>
<dbReference type="PANTHER" id="PTHR34987">
    <property type="entry name" value="C, PUTATIVE (AFU_ORTHOLOGUE AFUA_3G02880)-RELATED"/>
    <property type="match status" value="1"/>
</dbReference>
<dbReference type="Pfam" id="PF17390">
    <property type="entry name" value="Bac_rhamnosid_C"/>
    <property type="match status" value="1"/>
</dbReference>
<dbReference type="GO" id="GO:0005975">
    <property type="term" value="P:carbohydrate metabolic process"/>
    <property type="evidence" value="ECO:0007669"/>
    <property type="project" value="InterPro"/>
</dbReference>
<dbReference type="Pfam" id="PF11951">
    <property type="entry name" value="Fungal_trans_2"/>
    <property type="match status" value="1"/>
</dbReference>
<dbReference type="InterPro" id="IPR012341">
    <property type="entry name" value="6hp_glycosidase-like_sf"/>
</dbReference>
<evidence type="ECO:0000313" key="4">
    <source>
        <dbReference type="Proteomes" id="UP000304928"/>
    </source>
</evidence>
<dbReference type="SUPFAM" id="SSF48208">
    <property type="entry name" value="Six-hairpin glycosidases"/>
    <property type="match status" value="1"/>
</dbReference>
<feature type="domain" description="Alpha-L-rhamnosidase C-terminal" evidence="2">
    <location>
        <begin position="1033"/>
        <end position="1099"/>
    </location>
</feature>
<dbReference type="Gene3D" id="2.60.120.560">
    <property type="entry name" value="Exo-inulinase, domain 1"/>
    <property type="match status" value="1"/>
</dbReference>
<keyword evidence="3" id="KW-0378">Hydrolase</keyword>
<protein>
    <submittedName>
        <fullName evidence="3">Glycoside hydrolase family 78 protein</fullName>
    </submittedName>
</protein>
<name>A0A4S9AVF3_AURPU</name>
<dbReference type="Proteomes" id="UP000304928">
    <property type="component" value="Unassembled WGS sequence"/>
</dbReference>
<dbReference type="EMBL" id="QZAR01000276">
    <property type="protein sequence ID" value="THW83483.1"/>
    <property type="molecule type" value="Genomic_DNA"/>
</dbReference>
<comment type="caution">
    <text evidence="3">The sequence shown here is derived from an EMBL/GenBank/DDBJ whole genome shotgun (WGS) entry which is preliminary data.</text>
</comment>
<dbReference type="InterPro" id="IPR008928">
    <property type="entry name" value="6-hairpin_glycosidase_sf"/>
</dbReference>
<dbReference type="Gene3D" id="2.60.420.10">
    <property type="entry name" value="Maltose phosphorylase, domain 3"/>
    <property type="match status" value="1"/>
</dbReference>
<organism evidence="3 4">
    <name type="scientific">Aureobasidium pullulans</name>
    <name type="common">Black yeast</name>
    <name type="synonym">Pullularia pullulans</name>
    <dbReference type="NCBI Taxonomy" id="5580"/>
    <lineage>
        <taxon>Eukaryota</taxon>
        <taxon>Fungi</taxon>
        <taxon>Dikarya</taxon>
        <taxon>Ascomycota</taxon>
        <taxon>Pezizomycotina</taxon>
        <taxon>Dothideomycetes</taxon>
        <taxon>Dothideomycetidae</taxon>
        <taxon>Dothideales</taxon>
        <taxon>Saccotheciaceae</taxon>
        <taxon>Aureobasidium</taxon>
    </lineage>
</organism>
<gene>
    <name evidence="3" type="ORF">D6D15_09551</name>
</gene>